<keyword evidence="2 5" id="KW-0812">Transmembrane</keyword>
<comment type="similarity">
    <text evidence="1 2">Belongs to the outer membrane factor (OMF) (TC 1.B.17) family.</text>
</comment>
<feature type="region of interest" description="Disordered" evidence="4">
    <location>
        <begin position="55"/>
        <end position="78"/>
    </location>
</feature>
<dbReference type="InterPro" id="IPR010131">
    <property type="entry name" value="MdtP/NodT-like"/>
</dbReference>
<name>A0ABT3WH78_9PROT</name>
<dbReference type="NCBIfam" id="TIGR01845">
    <property type="entry name" value="outer_NodT"/>
    <property type="match status" value="1"/>
</dbReference>
<evidence type="ECO:0000256" key="3">
    <source>
        <dbReference type="SAM" id="Coils"/>
    </source>
</evidence>
<evidence type="ECO:0000313" key="7">
    <source>
        <dbReference type="Proteomes" id="UP001165576"/>
    </source>
</evidence>
<reference evidence="6" key="1">
    <citation type="submission" date="2022-07" db="EMBL/GenBank/DDBJ databases">
        <title>Bombella genomes.</title>
        <authorList>
            <person name="Harer L."/>
            <person name="Styblova S."/>
            <person name="Ehrmann M."/>
        </authorList>
    </citation>
    <scope>NUCLEOTIDE SEQUENCE</scope>
    <source>
        <strain evidence="6">TMW 2.2543</strain>
    </source>
</reference>
<gene>
    <name evidence="6" type="ORF">NQF86_07010</name>
</gene>
<proteinExistence type="inferred from homology"/>
<keyword evidence="5" id="KW-1133">Transmembrane helix</keyword>
<evidence type="ECO:0000256" key="4">
    <source>
        <dbReference type="SAM" id="MobiDB-lite"/>
    </source>
</evidence>
<keyword evidence="2 5" id="KW-0472">Membrane</keyword>
<keyword evidence="2" id="KW-0449">Lipoprotein</keyword>
<evidence type="ECO:0000256" key="2">
    <source>
        <dbReference type="RuleBase" id="RU362097"/>
    </source>
</evidence>
<feature type="coiled-coil region" evidence="3">
    <location>
        <begin position="473"/>
        <end position="500"/>
    </location>
</feature>
<comment type="subcellular location">
    <subcellularLocation>
        <location evidence="2">Cell membrane</location>
        <topology evidence="2">Lipid-anchor</topology>
    </subcellularLocation>
</comment>
<organism evidence="6 7">
    <name type="scientific">Bombella pluederhausensis</name>
    <dbReference type="NCBI Taxonomy" id="2967336"/>
    <lineage>
        <taxon>Bacteria</taxon>
        <taxon>Pseudomonadati</taxon>
        <taxon>Pseudomonadota</taxon>
        <taxon>Alphaproteobacteria</taxon>
        <taxon>Acetobacterales</taxon>
        <taxon>Acetobacteraceae</taxon>
        <taxon>Bombella</taxon>
    </lineage>
</organism>
<dbReference type="Gene3D" id="2.20.200.10">
    <property type="entry name" value="Outer membrane efflux proteins (OEP)"/>
    <property type="match status" value="1"/>
</dbReference>
<evidence type="ECO:0000313" key="6">
    <source>
        <dbReference type="EMBL" id="MCX5618412.1"/>
    </source>
</evidence>
<protein>
    <submittedName>
        <fullName evidence="6">Efflux transporter outer membrane subunit</fullName>
    </submittedName>
</protein>
<dbReference type="EMBL" id="JANIDY010000003">
    <property type="protein sequence ID" value="MCX5618412.1"/>
    <property type="molecule type" value="Genomic_DNA"/>
</dbReference>
<keyword evidence="2" id="KW-0564">Palmitate</keyword>
<dbReference type="Pfam" id="PF02321">
    <property type="entry name" value="OEP"/>
    <property type="match status" value="2"/>
</dbReference>
<keyword evidence="3" id="KW-0175">Coiled coil</keyword>
<accession>A0ABT3WH78</accession>
<dbReference type="RefSeq" id="WP_266116924.1">
    <property type="nucleotide sequence ID" value="NZ_JANIDY010000003.1"/>
</dbReference>
<keyword evidence="2" id="KW-1134">Transmembrane beta strand</keyword>
<keyword evidence="7" id="KW-1185">Reference proteome</keyword>
<dbReference type="PANTHER" id="PTHR30203">
    <property type="entry name" value="OUTER MEMBRANE CATION EFFLUX PROTEIN"/>
    <property type="match status" value="1"/>
</dbReference>
<evidence type="ECO:0000256" key="1">
    <source>
        <dbReference type="ARBA" id="ARBA00007613"/>
    </source>
</evidence>
<feature type="transmembrane region" description="Helical" evidence="5">
    <location>
        <begin position="30"/>
        <end position="51"/>
    </location>
</feature>
<dbReference type="SUPFAM" id="SSF56954">
    <property type="entry name" value="Outer membrane efflux proteins (OEP)"/>
    <property type="match status" value="1"/>
</dbReference>
<dbReference type="Proteomes" id="UP001165576">
    <property type="component" value="Unassembled WGS sequence"/>
</dbReference>
<dbReference type="PANTHER" id="PTHR30203:SF33">
    <property type="entry name" value="BLR4455 PROTEIN"/>
    <property type="match status" value="1"/>
</dbReference>
<dbReference type="InterPro" id="IPR003423">
    <property type="entry name" value="OMP_efflux"/>
</dbReference>
<evidence type="ECO:0000256" key="5">
    <source>
        <dbReference type="SAM" id="Phobius"/>
    </source>
</evidence>
<comment type="caution">
    <text evidence="6">The sequence shown here is derived from an EMBL/GenBank/DDBJ whole genome shotgun (WGS) entry which is preliminary data.</text>
</comment>
<sequence length="534" mass="57982">MTQRFSRFRQHITSQAQSVRSRLRQTHSSLLLAGTLMGGLAVGLGGCIVGPSPKDIPPLPDKTGYSQKPIKPVTSGRDNAKDSILHRQHFVSGADIAGKWWESFQNPRLNQLVEQSLVNNRTLTAMQAGLKAAWEQRRVEGASLYPTISAQFIPTRNKTSKALSPVPNNNEWLYNLHTAQLNIGYVPDFWGGARLAIRNAQAQADIQRFQLEATTLTMISNIVNTAITEAGLRAQIRAKEALIAQQTAMLRINQRQVGLGDQSRQSQLLLRDSLAQLQADLPPLQTQLAQARDQLATLAGLPPNADLPVFELKDFTLPQQLPVSVPAQLILQRPDVASAQAQIRSAGAQLGIAIANRLPNVQLSALPGEAVDSMGKMFKPGMGNWMLAATVTQPIFQGGSLLHAQREAKANYTQAKEYYKAAILSAVSDVADSLHAVELDGNTLMADQSGLDAATQALHIAEVQHRLGDNSEIDVAQARMAVAQDQISVAQDEVARLSDTVGLFQALGGGWWNRNDLGVSPEDAKRLSTTLVPW</sequence>
<dbReference type="Gene3D" id="1.20.1600.10">
    <property type="entry name" value="Outer membrane efflux proteins (OEP)"/>
    <property type="match status" value="1"/>
</dbReference>